<dbReference type="PANTHER" id="PTHR33303:SF2">
    <property type="entry name" value="COA-BINDING DOMAIN-CONTAINING PROTEIN"/>
    <property type="match status" value="1"/>
</dbReference>
<name>A0A4Q1SDQ9_9BACT</name>
<reference evidence="2 3" key="1">
    <citation type="journal article" date="2016" name="Int. J. Syst. Evol. Microbiol.">
        <title>Acidipila dinghuensis sp. nov., an acidobacterium isolated from forest soil.</title>
        <authorList>
            <person name="Jiang Y.W."/>
            <person name="Wang J."/>
            <person name="Chen M.H."/>
            <person name="Lv Y.Y."/>
            <person name="Qiu L.H."/>
        </authorList>
    </citation>
    <scope>NUCLEOTIDE SEQUENCE [LARGE SCALE GENOMIC DNA]</scope>
    <source>
        <strain evidence="2 3">DHOF10</strain>
    </source>
</reference>
<protein>
    <submittedName>
        <fullName evidence="2">CoA-binding protein</fullName>
    </submittedName>
</protein>
<comment type="caution">
    <text evidence="2">The sequence shown here is derived from an EMBL/GenBank/DDBJ whole genome shotgun (WGS) entry which is preliminary data.</text>
</comment>
<dbReference type="PANTHER" id="PTHR33303">
    <property type="entry name" value="CYTOPLASMIC PROTEIN-RELATED"/>
    <property type="match status" value="1"/>
</dbReference>
<dbReference type="AlphaFoldDB" id="A0A4Q1SDQ9"/>
<evidence type="ECO:0000259" key="1">
    <source>
        <dbReference type="SMART" id="SM00881"/>
    </source>
</evidence>
<dbReference type="EMBL" id="SDMK01000002">
    <property type="protein sequence ID" value="RXS95372.1"/>
    <property type="molecule type" value="Genomic_DNA"/>
</dbReference>
<dbReference type="Pfam" id="PF13380">
    <property type="entry name" value="CoA_binding_2"/>
    <property type="match status" value="1"/>
</dbReference>
<proteinExistence type="predicted"/>
<organism evidence="2 3">
    <name type="scientific">Silvibacterium dinghuense</name>
    <dbReference type="NCBI Taxonomy" id="1560006"/>
    <lineage>
        <taxon>Bacteria</taxon>
        <taxon>Pseudomonadati</taxon>
        <taxon>Acidobacteriota</taxon>
        <taxon>Terriglobia</taxon>
        <taxon>Terriglobales</taxon>
        <taxon>Acidobacteriaceae</taxon>
        <taxon>Silvibacterium</taxon>
    </lineage>
</organism>
<dbReference type="OrthoDB" id="9804695at2"/>
<evidence type="ECO:0000313" key="2">
    <source>
        <dbReference type="EMBL" id="RXS95372.1"/>
    </source>
</evidence>
<dbReference type="SUPFAM" id="SSF51735">
    <property type="entry name" value="NAD(P)-binding Rossmann-fold domains"/>
    <property type="match status" value="1"/>
</dbReference>
<accession>A0A4Q1SDQ9</accession>
<dbReference type="InterPro" id="IPR036291">
    <property type="entry name" value="NAD(P)-bd_dom_sf"/>
</dbReference>
<dbReference type="Proteomes" id="UP000290253">
    <property type="component" value="Unassembled WGS sequence"/>
</dbReference>
<dbReference type="RefSeq" id="WP_129208569.1">
    <property type="nucleotide sequence ID" value="NZ_BMGU01000004.1"/>
</dbReference>
<dbReference type="InterPro" id="IPR003781">
    <property type="entry name" value="CoA-bd"/>
</dbReference>
<feature type="domain" description="CoA-binding" evidence="1">
    <location>
        <begin position="10"/>
        <end position="110"/>
    </location>
</feature>
<dbReference type="Gene3D" id="3.40.50.720">
    <property type="entry name" value="NAD(P)-binding Rossmann-like Domain"/>
    <property type="match status" value="1"/>
</dbReference>
<dbReference type="SMART" id="SM00881">
    <property type="entry name" value="CoA_binding"/>
    <property type="match status" value="1"/>
</dbReference>
<gene>
    <name evidence="2" type="ORF">ESZ00_12380</name>
</gene>
<sequence>MNEPQLIQQILETTKIIAVVGLSDNPAKASHGVSKFMQSRGYRIVPVNPAIESALGEKSYPSLEEAVVALAAEGMKVDLVNIFRLPQHLPPIIDDVIRLNLSAIWIQEGIVNEEAAAKAEAHGVKVVMDRCILKDRMAAGWQ</sequence>
<keyword evidence="3" id="KW-1185">Reference proteome</keyword>
<evidence type="ECO:0000313" key="3">
    <source>
        <dbReference type="Proteomes" id="UP000290253"/>
    </source>
</evidence>